<dbReference type="STRING" id="1216932.CM240_1348"/>
<dbReference type="AlphaFoldDB" id="W6S2H7"/>
<protein>
    <submittedName>
        <fullName evidence="2">Putative membrane protein</fullName>
    </submittedName>
</protein>
<sequence>MIDKKWVDLIFILIIVGISLICSSFMPDIVPLSWNGCGNIVRLGIKEEVIFFIPAVIIVIYLITTMAEINIDITLEGYRKKLRFYRRFFVVFLGLIQIYILINVIYKL</sequence>
<dbReference type="RefSeq" id="WP_044037600.1">
    <property type="nucleotide sequence ID" value="NZ_HG917868.1"/>
</dbReference>
<reference evidence="2 3" key="1">
    <citation type="submission" date="2013-11" db="EMBL/GenBank/DDBJ databases">
        <title>Complete genome sequence of Clostridum sp. M2/40.</title>
        <authorList>
            <person name="Wibberg D."/>
            <person name="Puehler A."/>
            <person name="Schlueter A."/>
        </authorList>
    </citation>
    <scope>NUCLEOTIDE SEQUENCE [LARGE SCALE GENOMIC DNA]</scope>
    <source>
        <strain evidence="3">M2/40</strain>
    </source>
</reference>
<keyword evidence="3" id="KW-1185">Reference proteome</keyword>
<feature type="transmembrane region" description="Helical" evidence="1">
    <location>
        <begin position="88"/>
        <end position="106"/>
    </location>
</feature>
<feature type="transmembrane region" description="Helical" evidence="1">
    <location>
        <begin position="7"/>
        <end position="26"/>
    </location>
</feature>
<dbReference type="Proteomes" id="UP000019426">
    <property type="component" value="Chromosome M2/40_rep1"/>
</dbReference>
<dbReference type="KEGG" id="clt:CM240_1348"/>
<feature type="transmembrane region" description="Helical" evidence="1">
    <location>
        <begin position="49"/>
        <end position="67"/>
    </location>
</feature>
<proteinExistence type="predicted"/>
<keyword evidence="1" id="KW-0812">Transmembrane</keyword>
<dbReference type="HOGENOM" id="CLU_2192392_0_0_9"/>
<evidence type="ECO:0000313" key="2">
    <source>
        <dbReference type="EMBL" id="CDM68507.1"/>
    </source>
</evidence>
<evidence type="ECO:0000256" key="1">
    <source>
        <dbReference type="SAM" id="Phobius"/>
    </source>
</evidence>
<dbReference type="EMBL" id="HG917868">
    <property type="protein sequence ID" value="CDM68507.1"/>
    <property type="molecule type" value="Genomic_DNA"/>
</dbReference>
<accession>W6S2H7</accession>
<gene>
    <name evidence="2" type="ORF">CM240_1348</name>
</gene>
<keyword evidence="1" id="KW-1133">Transmembrane helix</keyword>
<evidence type="ECO:0000313" key="3">
    <source>
        <dbReference type="Proteomes" id="UP000019426"/>
    </source>
</evidence>
<name>W6S2H7_9CLOT</name>
<keyword evidence="1" id="KW-0472">Membrane</keyword>
<dbReference type="PATRIC" id="fig|1216932.3.peg.1342"/>
<organism evidence="2 3">
    <name type="scientific">Clostridium bornimense</name>
    <dbReference type="NCBI Taxonomy" id="1216932"/>
    <lineage>
        <taxon>Bacteria</taxon>
        <taxon>Bacillati</taxon>
        <taxon>Bacillota</taxon>
        <taxon>Clostridia</taxon>
        <taxon>Eubacteriales</taxon>
        <taxon>Clostridiaceae</taxon>
        <taxon>Clostridium</taxon>
    </lineage>
</organism>